<reference evidence="1 2" key="1">
    <citation type="journal article" date="2023" name="Hortic Res">
        <title>The complete reference genome for grapevine (Vitis vinifera L.) genetics and breeding.</title>
        <authorList>
            <person name="Shi X."/>
            <person name="Cao S."/>
            <person name="Wang X."/>
            <person name="Huang S."/>
            <person name="Wang Y."/>
            <person name="Liu Z."/>
            <person name="Liu W."/>
            <person name="Leng X."/>
            <person name="Peng Y."/>
            <person name="Wang N."/>
            <person name="Wang Y."/>
            <person name="Ma Z."/>
            <person name="Xu X."/>
            <person name="Zhang F."/>
            <person name="Xue H."/>
            <person name="Zhong H."/>
            <person name="Wang Y."/>
            <person name="Zhang K."/>
            <person name="Velt A."/>
            <person name="Avia K."/>
            <person name="Holtgrawe D."/>
            <person name="Grimplet J."/>
            <person name="Matus J.T."/>
            <person name="Ware D."/>
            <person name="Wu X."/>
            <person name="Wang H."/>
            <person name="Liu C."/>
            <person name="Fang Y."/>
            <person name="Rustenholz C."/>
            <person name="Cheng Z."/>
            <person name="Xiao H."/>
            <person name="Zhou Y."/>
        </authorList>
    </citation>
    <scope>NUCLEOTIDE SEQUENCE [LARGE SCALE GENOMIC DNA]</scope>
    <source>
        <strain evidence="2">cv. Pinot noir / PN40024</strain>
        <tissue evidence="1">Leaf</tissue>
    </source>
</reference>
<protein>
    <submittedName>
        <fullName evidence="1">Uncharacterized protein</fullName>
    </submittedName>
</protein>
<keyword evidence="2" id="KW-1185">Reference proteome</keyword>
<gene>
    <name evidence="1" type="ORF">VitviT2T_000451</name>
</gene>
<evidence type="ECO:0000313" key="2">
    <source>
        <dbReference type="Proteomes" id="UP001227230"/>
    </source>
</evidence>
<dbReference type="Proteomes" id="UP001227230">
    <property type="component" value="Chromosome 1"/>
</dbReference>
<proteinExistence type="predicted"/>
<organism evidence="1 2">
    <name type="scientific">Vitis vinifera</name>
    <name type="common">Grape</name>
    <dbReference type="NCBI Taxonomy" id="29760"/>
    <lineage>
        <taxon>Eukaryota</taxon>
        <taxon>Viridiplantae</taxon>
        <taxon>Streptophyta</taxon>
        <taxon>Embryophyta</taxon>
        <taxon>Tracheophyta</taxon>
        <taxon>Spermatophyta</taxon>
        <taxon>Magnoliopsida</taxon>
        <taxon>eudicotyledons</taxon>
        <taxon>Gunneridae</taxon>
        <taxon>Pentapetalae</taxon>
        <taxon>rosids</taxon>
        <taxon>Vitales</taxon>
        <taxon>Vitaceae</taxon>
        <taxon>Viteae</taxon>
        <taxon>Vitis</taxon>
    </lineage>
</organism>
<name>A0ABY9BDY4_VITVI</name>
<evidence type="ECO:0000313" key="1">
    <source>
        <dbReference type="EMBL" id="WJZ80540.1"/>
    </source>
</evidence>
<accession>A0ABY9BDY4</accession>
<sequence length="90" mass="10153">MERMEIHINDCKESEVRALMKSSPSLKMQWEAPRQIEPGSQTEQALPSVVFHLGRMHGFRFVIIPMVSSLTVSCGPPSAAFTTMKMMLML</sequence>
<dbReference type="EMBL" id="CP126648">
    <property type="protein sequence ID" value="WJZ80540.1"/>
    <property type="molecule type" value="Genomic_DNA"/>
</dbReference>
<dbReference type="PANTHER" id="PTHR47346">
    <property type="entry name" value="HYDROLASES, ACTING ON ESTER BOND"/>
    <property type="match status" value="1"/>
</dbReference>
<dbReference type="PANTHER" id="PTHR47346:SF1">
    <property type="entry name" value="GPI INOSITOL-DEACYLASE"/>
    <property type="match status" value="1"/>
</dbReference>